<feature type="signal peptide" evidence="1">
    <location>
        <begin position="1"/>
        <end position="19"/>
    </location>
</feature>
<dbReference type="PANTHER" id="PTHR47199:SF2">
    <property type="entry name" value="PHOTOSYSTEM II STABILITY_ASSEMBLY FACTOR HCF136, CHLOROPLASTIC"/>
    <property type="match status" value="1"/>
</dbReference>
<dbReference type="Gene3D" id="2.130.10.10">
    <property type="entry name" value="YVTN repeat-like/Quinoprotein amine dehydrogenase"/>
    <property type="match status" value="1"/>
</dbReference>
<keyword evidence="3" id="KW-1185">Reference proteome</keyword>
<keyword evidence="1" id="KW-0732">Signal</keyword>
<protein>
    <recommendedName>
        <fullName evidence="4">Photosynthesis system II assembly factor Ycf48/Hcf136-like domain-containing protein</fullName>
    </recommendedName>
</protein>
<evidence type="ECO:0000313" key="2">
    <source>
        <dbReference type="EMBL" id="MBZ5712210.1"/>
    </source>
</evidence>
<name>A0ABS7TVN7_9BACT</name>
<dbReference type="SUPFAM" id="SSF110296">
    <property type="entry name" value="Oligoxyloglucan reducing end-specific cellobiohydrolase"/>
    <property type="match status" value="1"/>
</dbReference>
<reference evidence="2" key="1">
    <citation type="submission" date="2021-08" db="EMBL/GenBank/DDBJ databases">
        <authorList>
            <person name="Stevens D.C."/>
        </authorList>
    </citation>
    <scope>NUCLEOTIDE SEQUENCE</scope>
    <source>
        <strain evidence="2">DSM 53165</strain>
    </source>
</reference>
<accession>A0ABS7TVN7</accession>
<dbReference type="EMBL" id="JAIRAU010000028">
    <property type="protein sequence ID" value="MBZ5712210.1"/>
    <property type="molecule type" value="Genomic_DNA"/>
</dbReference>
<feature type="chain" id="PRO_5045168484" description="Photosynthesis system II assembly factor Ycf48/Hcf136-like domain-containing protein" evidence="1">
    <location>
        <begin position="20"/>
        <end position="323"/>
    </location>
</feature>
<sequence>MKLGSLTPLLITMMMPAVACKEGDDKTTSTSDGSGGAWAVGEDATMVRLNPEGDVWLYPLEIEGDLRAIACKGKAMAVAVGDDGVVLRTEDAGGRWRQLDVGTRASLRAVALSGGTAGFVVGDGIVLRSDDEARSFTPVPDVEGEFTAVTTTAKGALAWMTTASGQIWQLDGEAMTPVFTGSEGPLTGIGVTPEGAHLVAVGAGGLVLRSDDAGETWSSVPTPTSRDLHAVRISLKADLVVAVGAAGTVLRLDDELGTSVEELLEPGLALRGLHLAFDGHGHVVGDHGVALQSHDAGLHWEALELGLEDALYGLDDLHGEPHL</sequence>
<organism evidence="2 3">
    <name type="scientific">Nannocystis pusilla</name>
    <dbReference type="NCBI Taxonomy" id="889268"/>
    <lineage>
        <taxon>Bacteria</taxon>
        <taxon>Pseudomonadati</taxon>
        <taxon>Myxococcota</taxon>
        <taxon>Polyangia</taxon>
        <taxon>Nannocystales</taxon>
        <taxon>Nannocystaceae</taxon>
        <taxon>Nannocystis</taxon>
    </lineage>
</organism>
<evidence type="ECO:0000256" key="1">
    <source>
        <dbReference type="SAM" id="SignalP"/>
    </source>
</evidence>
<gene>
    <name evidence="2" type="ORF">K7C98_23460</name>
</gene>
<dbReference type="RefSeq" id="WP_224193969.1">
    <property type="nucleotide sequence ID" value="NZ_JAIRAU010000028.1"/>
</dbReference>
<evidence type="ECO:0000313" key="3">
    <source>
        <dbReference type="Proteomes" id="UP001139031"/>
    </source>
</evidence>
<dbReference type="Proteomes" id="UP001139031">
    <property type="component" value="Unassembled WGS sequence"/>
</dbReference>
<comment type="caution">
    <text evidence="2">The sequence shown here is derived from an EMBL/GenBank/DDBJ whole genome shotgun (WGS) entry which is preliminary data.</text>
</comment>
<evidence type="ECO:0008006" key="4">
    <source>
        <dbReference type="Google" id="ProtNLM"/>
    </source>
</evidence>
<dbReference type="InterPro" id="IPR015943">
    <property type="entry name" value="WD40/YVTN_repeat-like_dom_sf"/>
</dbReference>
<proteinExistence type="predicted"/>
<dbReference type="PANTHER" id="PTHR47199">
    <property type="entry name" value="PHOTOSYSTEM II STABILITY/ASSEMBLY FACTOR HCF136, CHLOROPLASTIC"/>
    <property type="match status" value="1"/>
</dbReference>